<dbReference type="AlphaFoldDB" id="A0A0E9XQC8"/>
<accession>A0A0E9XQC8</accession>
<name>A0A0E9XQC8_ANGAN</name>
<organism evidence="1">
    <name type="scientific">Anguilla anguilla</name>
    <name type="common">European freshwater eel</name>
    <name type="synonym">Muraena anguilla</name>
    <dbReference type="NCBI Taxonomy" id="7936"/>
    <lineage>
        <taxon>Eukaryota</taxon>
        <taxon>Metazoa</taxon>
        <taxon>Chordata</taxon>
        <taxon>Craniata</taxon>
        <taxon>Vertebrata</taxon>
        <taxon>Euteleostomi</taxon>
        <taxon>Actinopterygii</taxon>
        <taxon>Neopterygii</taxon>
        <taxon>Teleostei</taxon>
        <taxon>Anguilliformes</taxon>
        <taxon>Anguillidae</taxon>
        <taxon>Anguilla</taxon>
    </lineage>
</organism>
<evidence type="ECO:0000313" key="1">
    <source>
        <dbReference type="EMBL" id="JAI04061.1"/>
    </source>
</evidence>
<reference evidence="1" key="1">
    <citation type="submission" date="2014-11" db="EMBL/GenBank/DDBJ databases">
        <authorList>
            <person name="Amaro Gonzalez C."/>
        </authorList>
    </citation>
    <scope>NUCLEOTIDE SEQUENCE</scope>
</reference>
<protein>
    <submittedName>
        <fullName evidence="1">Uncharacterized protein</fullName>
    </submittedName>
</protein>
<sequence>MYCNEQLKIKPGQADRISCVHFHERSFIQTCSHTFAFRPTLDYGLQCL</sequence>
<dbReference type="EMBL" id="GBXM01004517">
    <property type="protein sequence ID" value="JAI04061.1"/>
    <property type="molecule type" value="Transcribed_RNA"/>
</dbReference>
<proteinExistence type="predicted"/>
<reference evidence="1" key="2">
    <citation type="journal article" date="2015" name="Fish Shellfish Immunol.">
        <title>Early steps in the European eel (Anguilla anguilla)-Vibrio vulnificus interaction in the gills: Role of the RtxA13 toxin.</title>
        <authorList>
            <person name="Callol A."/>
            <person name="Pajuelo D."/>
            <person name="Ebbesson L."/>
            <person name="Teles M."/>
            <person name="MacKenzie S."/>
            <person name="Amaro C."/>
        </authorList>
    </citation>
    <scope>NUCLEOTIDE SEQUENCE</scope>
</reference>